<dbReference type="EMBL" id="JBAFUR010000001">
    <property type="protein sequence ID" value="MFG1251137.1"/>
    <property type="molecule type" value="Genomic_DNA"/>
</dbReference>
<protein>
    <submittedName>
        <fullName evidence="2">PepSY domain-containing protein</fullName>
    </submittedName>
</protein>
<feature type="domain" description="PepSY" evidence="1">
    <location>
        <begin position="4"/>
        <end position="79"/>
    </location>
</feature>
<evidence type="ECO:0000313" key="2">
    <source>
        <dbReference type="EMBL" id="MFG1251137.1"/>
    </source>
</evidence>
<dbReference type="Proteomes" id="UP001604043">
    <property type="component" value="Unassembled WGS sequence"/>
</dbReference>
<evidence type="ECO:0000313" key="3">
    <source>
        <dbReference type="Proteomes" id="UP001604043"/>
    </source>
</evidence>
<proteinExistence type="predicted"/>
<reference evidence="2 3" key="1">
    <citation type="submission" date="2024-02" db="EMBL/GenBank/DDBJ databases">
        <title>Expansion and revision of Xanthobacter and proposal of Roseixanthobacter gen. nov.</title>
        <authorList>
            <person name="Soltysiak M.P.M."/>
            <person name="Jalihal A."/>
            <person name="Ory A."/>
            <person name="Chrisophersen C."/>
            <person name="Lee A.D."/>
            <person name="Boulton J."/>
            <person name="Springer M."/>
        </authorList>
    </citation>
    <scope>NUCLEOTIDE SEQUENCE [LARGE SCALE GENOMIC DNA]</scope>
    <source>
        <strain evidence="2 3">CB5</strain>
    </source>
</reference>
<gene>
    <name evidence="2" type="ORF">V5F30_02900</name>
</gene>
<sequence>MAGLVVAGLAATPASAEHDCNVPLADWQPREALQKKLEAEGWTVLSIRSDDGCYKVRATNPQGARMKAKFDPARLERVPDRDDD</sequence>
<comment type="caution">
    <text evidence="2">The sequence shown here is derived from an EMBL/GenBank/DDBJ whole genome shotgun (WGS) entry which is preliminary data.</text>
</comment>
<keyword evidence="3" id="KW-1185">Reference proteome</keyword>
<evidence type="ECO:0000259" key="1">
    <source>
        <dbReference type="Pfam" id="PF13670"/>
    </source>
</evidence>
<dbReference type="Pfam" id="PF13670">
    <property type="entry name" value="PepSY_2"/>
    <property type="match status" value="1"/>
</dbReference>
<name>A0ABW6ZBH2_9HYPH</name>
<accession>A0ABW6ZBH2</accession>
<organism evidence="2 3">
    <name type="scientific">Xanthobacter aminoxidans</name>
    <dbReference type="NCBI Taxonomy" id="186280"/>
    <lineage>
        <taxon>Bacteria</taxon>
        <taxon>Pseudomonadati</taxon>
        <taxon>Pseudomonadota</taxon>
        <taxon>Alphaproteobacteria</taxon>
        <taxon>Hyphomicrobiales</taxon>
        <taxon>Xanthobacteraceae</taxon>
        <taxon>Xanthobacter</taxon>
    </lineage>
</organism>
<dbReference type="InterPro" id="IPR025711">
    <property type="entry name" value="PepSY"/>
</dbReference>
<dbReference type="RefSeq" id="WP_245279361.1">
    <property type="nucleotide sequence ID" value="NZ_JBAFUR010000001.1"/>
</dbReference>